<organism evidence="9 10">
    <name type="scientific">Enterococcus lactis</name>
    <dbReference type="NCBI Taxonomy" id="357441"/>
    <lineage>
        <taxon>Bacteria</taxon>
        <taxon>Bacillati</taxon>
        <taxon>Bacillota</taxon>
        <taxon>Bacilli</taxon>
        <taxon>Lactobacillales</taxon>
        <taxon>Enterococcaceae</taxon>
        <taxon>Enterococcus</taxon>
    </lineage>
</organism>
<evidence type="ECO:0000256" key="7">
    <source>
        <dbReference type="SAM" id="SignalP"/>
    </source>
</evidence>
<keyword evidence="3" id="KW-0645">Protease</keyword>
<evidence type="ECO:0000313" key="9">
    <source>
        <dbReference type="EMBL" id="MBX4193625.1"/>
    </source>
</evidence>
<sequence length="718" mass="77449">MKNKKTMRLLAATWLIAPTVLSTNAVFAVDNQTTDQTVSTGTSTSSSSTSETTDSSTEGTTGTTDSSTESSEPTDPADPSENEKPAETYNLTIAPSLIGKIQLTASSEDTAEQQPLNITESGTVEGLSAGTKMTYTITPAEGEQIASVAVNGAKEVNYEAKTFTVGTNNLSITAEFEPVPDTSTEEPTDPSEEVPSTPDPETPNKPDEGNNNNSNNSNNNNGSNNSNNNNNNSNSGNSSNQTNPSGSNNNGNTQREPNHPNNGSSNGGTNNASSRPNTANQSGIENPSSASSDFVVKSPIDAVLPTNETNVQQAIVREAFKHLGKPYVWGAKGPNTFDCSGLTYYVYMKATGHYIGGWTGEQQYAGTQIPVSQAQPGDLVFWGPSSGVTHHVGIYIGNGQFIHAPQPGDKVRVTSISDFTPDFAVRVNLAGLPAASGSLTGGSSILDGLDGSFHFSQNQTTDQFLKKIADDAQEIGQKEGIYASVMMAQAILESGSGNSLLSSEPNHNLFGIKGSYKESSVTFNTLEQDSSGQSYQIRAQFRKYPSYKESLEDYADLIKNGLTGNPDFYKPTWKSETKDYKEATKYLEGRYATDRQYSQKLNAIIEAYDLTKYDEPKKEATTTEEANTEILHMSKRFDVPIKWTTDGVPITGLEFSTIKRVNNASSIFRVTSIWDLWNTFTARQIPETTTRTVKAATVPVLTLLSLDKSFWLDLPLKK</sequence>
<keyword evidence="4" id="KW-0378">Hydrolase</keyword>
<comment type="similarity">
    <text evidence="1">Belongs to the peptidase C40 family.</text>
</comment>
<dbReference type="GO" id="GO:0008234">
    <property type="term" value="F:cysteine-type peptidase activity"/>
    <property type="evidence" value="ECO:0007669"/>
    <property type="project" value="UniProtKB-KW"/>
</dbReference>
<evidence type="ECO:0000256" key="5">
    <source>
        <dbReference type="ARBA" id="ARBA00022807"/>
    </source>
</evidence>
<dbReference type="PANTHER" id="PTHR33308">
    <property type="entry name" value="PEPTIDOGLYCAN HYDROLASE FLGJ"/>
    <property type="match status" value="1"/>
</dbReference>
<feature type="compositionally biased region" description="Acidic residues" evidence="6">
    <location>
        <begin position="183"/>
        <end position="192"/>
    </location>
</feature>
<dbReference type="GO" id="GO:0004040">
    <property type="term" value="F:amidase activity"/>
    <property type="evidence" value="ECO:0007669"/>
    <property type="project" value="InterPro"/>
</dbReference>
<dbReference type="InterPro" id="IPR038765">
    <property type="entry name" value="Papain-like_cys_pep_sf"/>
</dbReference>
<dbReference type="Gene3D" id="4.10.80.30">
    <property type="entry name" value="DNA polymerase, domain 6"/>
    <property type="match status" value="1"/>
</dbReference>
<feature type="chain" id="PRO_5043845686" evidence="7">
    <location>
        <begin position="29"/>
        <end position="718"/>
    </location>
</feature>
<dbReference type="Pfam" id="PF01832">
    <property type="entry name" value="Glucosaminidase"/>
    <property type="match status" value="1"/>
</dbReference>
<proteinExistence type="inferred from homology"/>
<dbReference type="RefSeq" id="WP_220709660.1">
    <property type="nucleotide sequence ID" value="NZ_JAIFOD010000016.1"/>
</dbReference>
<dbReference type="Gene3D" id="3.90.1720.10">
    <property type="entry name" value="endopeptidase domain like (from Nostoc punctiforme)"/>
    <property type="match status" value="1"/>
</dbReference>
<dbReference type="GO" id="GO:0006508">
    <property type="term" value="P:proteolysis"/>
    <property type="evidence" value="ECO:0007669"/>
    <property type="project" value="UniProtKB-KW"/>
</dbReference>
<dbReference type="PROSITE" id="PS51935">
    <property type="entry name" value="NLPC_P60"/>
    <property type="match status" value="1"/>
</dbReference>
<feature type="domain" description="NlpC/P60" evidence="8">
    <location>
        <begin position="309"/>
        <end position="434"/>
    </location>
</feature>
<evidence type="ECO:0000256" key="1">
    <source>
        <dbReference type="ARBA" id="ARBA00007074"/>
    </source>
</evidence>
<evidence type="ECO:0000256" key="2">
    <source>
        <dbReference type="ARBA" id="ARBA00010266"/>
    </source>
</evidence>
<dbReference type="InterPro" id="IPR000064">
    <property type="entry name" value="NLP_P60_dom"/>
</dbReference>
<feature type="compositionally biased region" description="Low complexity" evidence="6">
    <location>
        <begin position="209"/>
        <end position="252"/>
    </location>
</feature>
<dbReference type="AlphaFoldDB" id="A0AAW4QI40"/>
<reference evidence="9" key="1">
    <citation type="journal article" date="2022" name="J. Anim. Sci.">
        <title>Whole genome sequence analyses-based assessment of virulence potential and antimicrobial susceptibilities and resistance of Enterococcus faecium strains isolated from commercial swine and cattle probiotic products.</title>
        <authorList>
            <person name="Shridhar P.B."/>
            <person name="Amachawadi R.G."/>
            <person name="Tokach M."/>
            <person name="Patel I."/>
            <person name="Gangiredla J."/>
            <person name="Mammel M."/>
            <person name="Nagaraja T.G."/>
        </authorList>
    </citation>
    <scope>NUCLEOTIDE SEQUENCE</scope>
    <source>
        <strain evidence="9">EF216</strain>
    </source>
</reference>
<comment type="caution">
    <text evidence="9">The sequence shown here is derived from an EMBL/GenBank/DDBJ whole genome shotgun (WGS) entry which is preliminary data.</text>
</comment>
<dbReference type="InterPro" id="IPR051056">
    <property type="entry name" value="Glycosyl_Hydrolase_73"/>
</dbReference>
<comment type="similarity">
    <text evidence="2">Belongs to the glycosyl hydrolase 73 family.</text>
</comment>
<evidence type="ECO:0000313" key="10">
    <source>
        <dbReference type="Proteomes" id="UP000704433"/>
    </source>
</evidence>
<evidence type="ECO:0000259" key="8">
    <source>
        <dbReference type="PROSITE" id="PS51935"/>
    </source>
</evidence>
<feature type="compositionally biased region" description="Low complexity" evidence="6">
    <location>
        <begin position="34"/>
        <end position="74"/>
    </location>
</feature>
<keyword evidence="5" id="KW-0788">Thiol protease</keyword>
<dbReference type="Gene3D" id="1.10.530.10">
    <property type="match status" value="1"/>
</dbReference>
<accession>A0AAW4QI40</accession>
<feature type="region of interest" description="Disordered" evidence="6">
    <location>
        <begin position="34"/>
        <end position="84"/>
    </location>
</feature>
<dbReference type="EMBL" id="JAIFOD010000016">
    <property type="protein sequence ID" value="MBX4193625.1"/>
    <property type="molecule type" value="Genomic_DNA"/>
</dbReference>
<feature type="signal peptide" evidence="7">
    <location>
        <begin position="1"/>
        <end position="28"/>
    </location>
</feature>
<gene>
    <name evidence="9" type="ORF">KYX84_05265</name>
</gene>
<dbReference type="SMART" id="SM00047">
    <property type="entry name" value="LYZ2"/>
    <property type="match status" value="1"/>
</dbReference>
<protein>
    <submittedName>
        <fullName evidence="9">C40 family peptidase</fullName>
    </submittedName>
</protein>
<dbReference type="SUPFAM" id="SSF54001">
    <property type="entry name" value="Cysteine proteinases"/>
    <property type="match status" value="1"/>
</dbReference>
<evidence type="ECO:0000256" key="4">
    <source>
        <dbReference type="ARBA" id="ARBA00022801"/>
    </source>
</evidence>
<dbReference type="InterPro" id="IPR002901">
    <property type="entry name" value="MGlyc_endo_b_GlcNAc-like_dom"/>
</dbReference>
<feature type="compositionally biased region" description="Polar residues" evidence="6">
    <location>
        <begin position="275"/>
        <end position="292"/>
    </location>
</feature>
<dbReference type="PANTHER" id="PTHR33308:SF9">
    <property type="entry name" value="PEPTIDOGLYCAN HYDROLASE FLGJ"/>
    <property type="match status" value="1"/>
</dbReference>
<keyword evidence="7" id="KW-0732">Signal</keyword>
<dbReference type="Pfam" id="PF00877">
    <property type="entry name" value="NLPC_P60"/>
    <property type="match status" value="1"/>
</dbReference>
<evidence type="ECO:0000256" key="6">
    <source>
        <dbReference type="SAM" id="MobiDB-lite"/>
    </source>
</evidence>
<dbReference type="Proteomes" id="UP000704433">
    <property type="component" value="Unassembled WGS sequence"/>
</dbReference>
<name>A0AAW4QI40_9ENTE</name>
<feature type="region of interest" description="Disordered" evidence="6">
    <location>
        <begin position="172"/>
        <end position="292"/>
    </location>
</feature>
<feature type="compositionally biased region" description="Low complexity" evidence="6">
    <location>
        <begin position="261"/>
        <end position="274"/>
    </location>
</feature>
<evidence type="ECO:0000256" key="3">
    <source>
        <dbReference type="ARBA" id="ARBA00022670"/>
    </source>
</evidence>